<keyword evidence="4" id="KW-1185">Reference proteome</keyword>
<evidence type="ECO:0000256" key="1">
    <source>
        <dbReference type="SAM" id="MobiDB-lite"/>
    </source>
</evidence>
<dbReference type="InterPro" id="IPR006671">
    <property type="entry name" value="Cyclin_N"/>
</dbReference>
<protein>
    <submittedName>
        <fullName evidence="3">PHO85 cyclin-5</fullName>
    </submittedName>
</protein>
<reference evidence="3 4" key="2">
    <citation type="submission" date="2019-11" db="EMBL/GenBank/DDBJ databases">
        <authorList>
            <person name="Lu H."/>
        </authorList>
    </citation>
    <scope>NUCLEOTIDE SEQUENCE [LARGE SCALE GENOMIC DNA]</scope>
    <source>
        <strain evidence="3 4">FIM1</strain>
    </source>
</reference>
<evidence type="ECO:0000259" key="2">
    <source>
        <dbReference type="Pfam" id="PF00134"/>
    </source>
</evidence>
<dbReference type="Proteomes" id="UP000422736">
    <property type="component" value="Chromosome 7"/>
</dbReference>
<feature type="region of interest" description="Disordered" evidence="1">
    <location>
        <begin position="1"/>
        <end position="31"/>
    </location>
</feature>
<feature type="compositionally biased region" description="Basic and acidic residues" evidence="1">
    <location>
        <begin position="1"/>
        <end position="11"/>
    </location>
</feature>
<sequence length="222" mass="25311">MQHLTPVDRSESGSLGNFANDHPGSSSNSSNNTLNGYVATLLSALTSNYSNQRINNSKHLILQFLTEIVRRSKSSHHVVIHATYLFHQLYTNGLKRVSMTGMPEFARCSKRVFLSCLILAHKFNNDSTFSMKTWGLISGLKVRDLATMERWALSIFDYKLYVSASVLAKWYTEVLSESFEQTQHQQPCSRKRPLDHHHTGDADESHLDTPHKLRKQAHIEIR</sequence>
<dbReference type="Pfam" id="PF00134">
    <property type="entry name" value="Cyclin_N"/>
    <property type="match status" value="1"/>
</dbReference>
<dbReference type="CDD" id="cd20557">
    <property type="entry name" value="CYCLIN_ScPCL1-like"/>
    <property type="match status" value="1"/>
</dbReference>
<dbReference type="InterPro" id="IPR036915">
    <property type="entry name" value="Cyclin-like_sf"/>
</dbReference>
<reference evidence="3 4" key="1">
    <citation type="submission" date="2016-03" db="EMBL/GenBank/DDBJ databases">
        <title>How can Kluyveromyces marxianus grow so fast - potential evolutionary course in Saccharomyces Complex revealed by comparative genomics.</title>
        <authorList>
            <person name="Mo W."/>
            <person name="Lu W."/>
            <person name="Yang X."/>
            <person name="Qi J."/>
            <person name="Lv H."/>
        </authorList>
    </citation>
    <scope>NUCLEOTIDE SEQUENCE [LARGE SCALE GENOMIC DNA]</scope>
    <source>
        <strain evidence="3 4">FIM1</strain>
    </source>
</reference>
<dbReference type="SUPFAM" id="SSF47954">
    <property type="entry name" value="Cyclin-like"/>
    <property type="match status" value="1"/>
</dbReference>
<proteinExistence type="predicted"/>
<evidence type="ECO:0000313" key="4">
    <source>
        <dbReference type="Proteomes" id="UP000422736"/>
    </source>
</evidence>
<accession>A0ABX6F4P0</accession>
<dbReference type="Gene3D" id="1.10.472.10">
    <property type="entry name" value="Cyclin-like"/>
    <property type="match status" value="1"/>
</dbReference>
<dbReference type="PANTHER" id="PTHR15615">
    <property type="match status" value="1"/>
</dbReference>
<dbReference type="InterPro" id="IPR013922">
    <property type="entry name" value="Cyclin_PHO80-like"/>
</dbReference>
<organism evidence="3 4">
    <name type="scientific">Kluyveromyces marxianus</name>
    <name type="common">Yeast</name>
    <name type="synonym">Candida kefyr</name>
    <dbReference type="NCBI Taxonomy" id="4911"/>
    <lineage>
        <taxon>Eukaryota</taxon>
        <taxon>Fungi</taxon>
        <taxon>Dikarya</taxon>
        <taxon>Ascomycota</taxon>
        <taxon>Saccharomycotina</taxon>
        <taxon>Saccharomycetes</taxon>
        <taxon>Saccharomycetales</taxon>
        <taxon>Saccharomycetaceae</taxon>
        <taxon>Kluyveromyces</taxon>
    </lineage>
</organism>
<dbReference type="EMBL" id="CP015061">
    <property type="protein sequence ID" value="QGN18352.1"/>
    <property type="molecule type" value="Genomic_DNA"/>
</dbReference>
<name>A0ABX6F4P0_KLUMA</name>
<evidence type="ECO:0000313" key="3">
    <source>
        <dbReference type="EMBL" id="QGN18352.1"/>
    </source>
</evidence>
<feature type="compositionally biased region" description="Basic and acidic residues" evidence="1">
    <location>
        <begin position="196"/>
        <end position="209"/>
    </location>
</feature>
<feature type="region of interest" description="Disordered" evidence="1">
    <location>
        <begin position="182"/>
        <end position="209"/>
    </location>
</feature>
<gene>
    <name evidence="3" type="primary">PCL5</name>
    <name evidence="3" type="ORF">FIM1_4679</name>
</gene>
<feature type="domain" description="Cyclin N-terminal" evidence="2">
    <location>
        <begin position="56"/>
        <end position="160"/>
    </location>
</feature>
<dbReference type="PANTHER" id="PTHR15615:SF36">
    <property type="entry name" value="PHO85 CYCLIN-5"/>
    <property type="match status" value="1"/>
</dbReference>